<dbReference type="Proteomes" id="UP000694402">
    <property type="component" value="Unassembled WGS sequence"/>
</dbReference>
<accession>A0A8C8EWM9</accession>
<dbReference type="PANTHER" id="PTHR12442">
    <property type="entry name" value="DYNEIN INTERMEDIATE CHAIN"/>
    <property type="match status" value="1"/>
</dbReference>
<keyword evidence="4" id="KW-0677">Repeat</keyword>
<dbReference type="GO" id="GO:0005868">
    <property type="term" value="C:cytoplasmic dynein complex"/>
    <property type="evidence" value="ECO:0007669"/>
    <property type="project" value="TreeGrafter"/>
</dbReference>
<protein>
    <recommendedName>
        <fullName evidence="8">WD repeat-containing protein 34</fullName>
    </recommendedName>
</protein>
<dbReference type="InterPro" id="IPR001680">
    <property type="entry name" value="WD40_rpt"/>
</dbReference>
<evidence type="ECO:0000313" key="7">
    <source>
        <dbReference type="Proteomes" id="UP000694402"/>
    </source>
</evidence>
<dbReference type="GeneTree" id="ENSGT00940000158483"/>
<dbReference type="GO" id="GO:0042073">
    <property type="term" value="P:intraciliary transport"/>
    <property type="evidence" value="ECO:0007669"/>
    <property type="project" value="Ensembl"/>
</dbReference>
<dbReference type="GO" id="GO:0097014">
    <property type="term" value="C:ciliary plasm"/>
    <property type="evidence" value="ECO:0007669"/>
    <property type="project" value="TreeGrafter"/>
</dbReference>
<dbReference type="SMART" id="SM00320">
    <property type="entry name" value="WD40"/>
    <property type="match status" value="6"/>
</dbReference>
<dbReference type="GO" id="GO:0045503">
    <property type="term" value="F:dynein light chain binding"/>
    <property type="evidence" value="ECO:0007669"/>
    <property type="project" value="TreeGrafter"/>
</dbReference>
<keyword evidence="3 5" id="KW-0853">WD repeat</keyword>
<reference evidence="6" key="1">
    <citation type="submission" date="2025-08" db="UniProtKB">
        <authorList>
            <consortium name="Ensembl"/>
        </authorList>
    </citation>
    <scope>IDENTIFICATION</scope>
</reference>
<evidence type="ECO:0000256" key="5">
    <source>
        <dbReference type="PROSITE-ProRule" id="PRU00221"/>
    </source>
</evidence>
<evidence type="ECO:0000256" key="2">
    <source>
        <dbReference type="ARBA" id="ARBA00022490"/>
    </source>
</evidence>
<evidence type="ECO:0000256" key="3">
    <source>
        <dbReference type="ARBA" id="ARBA00022574"/>
    </source>
</evidence>
<keyword evidence="2" id="KW-0963">Cytoplasm</keyword>
<dbReference type="FunFam" id="2.130.10.10:FF:000283">
    <property type="entry name" value="WD repeat domain 34"/>
    <property type="match status" value="1"/>
</dbReference>
<reference evidence="6" key="2">
    <citation type="submission" date="2025-09" db="UniProtKB">
        <authorList>
            <consortium name="Ensembl"/>
        </authorList>
    </citation>
    <scope>IDENTIFICATION</scope>
</reference>
<dbReference type="Pfam" id="PF00400">
    <property type="entry name" value="WD40"/>
    <property type="match status" value="1"/>
</dbReference>
<dbReference type="AlphaFoldDB" id="A0A8C8EWM9"/>
<name>A0A8C8EWM9_ONCTS</name>
<comment type="subcellular location">
    <subcellularLocation>
        <location evidence="1">Cytoplasm</location>
    </subcellularLocation>
</comment>
<dbReference type="GO" id="GO:0021915">
    <property type="term" value="P:neural tube development"/>
    <property type="evidence" value="ECO:0007669"/>
    <property type="project" value="Ensembl"/>
</dbReference>
<evidence type="ECO:0000256" key="1">
    <source>
        <dbReference type="ARBA" id="ARBA00004496"/>
    </source>
</evidence>
<dbReference type="InterPro" id="IPR050687">
    <property type="entry name" value="Dynein_IC"/>
</dbReference>
<proteinExistence type="predicted"/>
<dbReference type="Gene3D" id="2.130.10.10">
    <property type="entry name" value="YVTN repeat-like/Quinoprotein amine dehydrogenase"/>
    <property type="match status" value="2"/>
</dbReference>
<organism evidence="6 7">
    <name type="scientific">Oncorhynchus tshawytscha</name>
    <name type="common">Chinook salmon</name>
    <name type="synonym">Salmo tshawytscha</name>
    <dbReference type="NCBI Taxonomy" id="74940"/>
    <lineage>
        <taxon>Eukaryota</taxon>
        <taxon>Metazoa</taxon>
        <taxon>Chordata</taxon>
        <taxon>Craniata</taxon>
        <taxon>Vertebrata</taxon>
        <taxon>Euteleostomi</taxon>
        <taxon>Actinopterygii</taxon>
        <taxon>Neopterygii</taxon>
        <taxon>Teleostei</taxon>
        <taxon>Protacanthopterygii</taxon>
        <taxon>Salmoniformes</taxon>
        <taxon>Salmonidae</taxon>
        <taxon>Salmoninae</taxon>
        <taxon>Oncorhynchus</taxon>
    </lineage>
</organism>
<dbReference type="SUPFAM" id="SSF50978">
    <property type="entry name" value="WD40 repeat-like"/>
    <property type="match status" value="1"/>
</dbReference>
<dbReference type="Ensembl" id="ENSOTST00005027875.2">
    <property type="protein sequence ID" value="ENSOTSP00005025801.2"/>
    <property type="gene ID" value="ENSOTSG00005012168.2"/>
</dbReference>
<evidence type="ECO:0000313" key="6">
    <source>
        <dbReference type="Ensembl" id="ENSOTSP00005025801.2"/>
    </source>
</evidence>
<dbReference type="FunFam" id="2.130.10.10:FF:002186">
    <property type="entry name" value="WD repeat domain 34"/>
    <property type="match status" value="1"/>
</dbReference>
<gene>
    <name evidence="6" type="primary">dync2i2</name>
</gene>
<dbReference type="InterPro" id="IPR036322">
    <property type="entry name" value="WD40_repeat_dom_sf"/>
</dbReference>
<evidence type="ECO:0008006" key="8">
    <source>
        <dbReference type="Google" id="ProtNLM"/>
    </source>
</evidence>
<keyword evidence="7" id="KW-1185">Reference proteome</keyword>
<dbReference type="GO" id="GO:0045504">
    <property type="term" value="F:dynein heavy chain binding"/>
    <property type="evidence" value="ECO:0007669"/>
    <property type="project" value="TreeGrafter"/>
</dbReference>
<dbReference type="PANTHER" id="PTHR12442:SF26">
    <property type="entry name" value="CYTOPLASMIC DYNEIN 2 INTERMEDIATE CHAIN 2"/>
    <property type="match status" value="1"/>
</dbReference>
<dbReference type="PROSITE" id="PS50082">
    <property type="entry name" value="WD_REPEATS_2"/>
    <property type="match status" value="1"/>
</dbReference>
<evidence type="ECO:0000256" key="4">
    <source>
        <dbReference type="ARBA" id="ARBA00022737"/>
    </source>
</evidence>
<feature type="repeat" description="WD" evidence="5">
    <location>
        <begin position="461"/>
        <end position="490"/>
    </location>
</feature>
<sequence>MFTDETLDALGVESLWRKSQQFAQESRGCQTRPVHTAEAEIQPLLNADNGTQTDPQDHLIYQLPPKGELRPESPGLRDFLHRVEDMVVKELASNAKSHAFDGFDVNWEDQNETVSCIHCLQHPSAQEKGLQVTSISWSCTGSVIACAFGRVDDGDWSTEKSCVCTWNLDRRGLNPKRPDMVIDVARPVMSLSFHPSQPSLIAGGLYSGEVVVWDTNRTQDLILAQTGMSTDTHREPVYQRSEQVCFQVAWVPGPRRGEMVVLSAGSGGRVLLWTVDSDEGRLVLSAGFALIRQQVPHNSALSKNRGSSNVGVTSLALSPWDLDTFLVGSESGLVLKCSFSAQTLAAAPPDGESVTLRAPAQFSFSPRGGPVHSLHCSPFHRNLFVSVGTDGLAHLHSLLQPDPLLSLRVSDSYVFGVRWSPTRPLLFAAATGQGLVQIFDLGRKSLRPAATLDQLTGGQPVYCLEFNPRRKDLLAVGNADGSVNIWHLSTELTEQGPRETAKLEQLANEVAE</sequence>
<dbReference type="InterPro" id="IPR015943">
    <property type="entry name" value="WD40/YVTN_repeat-like_dom_sf"/>
</dbReference>